<dbReference type="SUPFAM" id="SSF54611">
    <property type="entry name" value="SecB-like"/>
    <property type="match status" value="1"/>
</dbReference>
<dbReference type="Gene3D" id="3.10.420.10">
    <property type="entry name" value="SecB-like"/>
    <property type="match status" value="1"/>
</dbReference>
<dbReference type="GO" id="GO:0015031">
    <property type="term" value="P:protein transport"/>
    <property type="evidence" value="ECO:0007669"/>
    <property type="project" value="UniProtKB-UniRule"/>
</dbReference>
<evidence type="ECO:0000313" key="8">
    <source>
        <dbReference type="EMBL" id="MBR0552075.1"/>
    </source>
</evidence>
<protein>
    <recommendedName>
        <fullName evidence="6">Protein-export protein SecB</fullName>
    </recommendedName>
</protein>
<evidence type="ECO:0000256" key="2">
    <source>
        <dbReference type="ARBA" id="ARBA00022448"/>
    </source>
</evidence>
<dbReference type="PRINTS" id="PR01594">
    <property type="entry name" value="SECBCHAPRONE"/>
</dbReference>
<proteinExistence type="inferred from homology"/>
<evidence type="ECO:0000256" key="7">
    <source>
        <dbReference type="SAM" id="MobiDB-lite"/>
    </source>
</evidence>
<dbReference type="GO" id="GO:0051262">
    <property type="term" value="P:protein tetramerization"/>
    <property type="evidence" value="ECO:0007669"/>
    <property type="project" value="InterPro"/>
</dbReference>
<feature type="region of interest" description="Disordered" evidence="7">
    <location>
        <begin position="155"/>
        <end position="174"/>
    </location>
</feature>
<keyword evidence="3 6" id="KW-0653">Protein transport</keyword>
<organism evidence="8 9">
    <name type="scientific">Stakelama marina</name>
    <dbReference type="NCBI Taxonomy" id="2826939"/>
    <lineage>
        <taxon>Bacteria</taxon>
        <taxon>Pseudomonadati</taxon>
        <taxon>Pseudomonadota</taxon>
        <taxon>Alphaproteobacteria</taxon>
        <taxon>Sphingomonadales</taxon>
        <taxon>Sphingomonadaceae</taxon>
        <taxon>Stakelama</taxon>
    </lineage>
</organism>
<evidence type="ECO:0000256" key="5">
    <source>
        <dbReference type="ARBA" id="ARBA00023186"/>
    </source>
</evidence>
<keyword evidence="9" id="KW-1185">Reference proteome</keyword>
<sequence length="174" mass="18698">MAEQENGNPNGEPAANGADTGPMVNMISQYVKDFSFENPNSPAVYQQTDAPQIDVQFNIGANQVGDDMHEVILKIEAKAETNGTASFLVDLSYAGLFGIRNVPAEHLQPFLFAEAPRLLFPFARRILADAVRDGGFPPLMLEPIDFNGLYLQQSQQQGGNVEGTGSVSPEAGNA</sequence>
<evidence type="ECO:0000256" key="6">
    <source>
        <dbReference type="HAMAP-Rule" id="MF_00821"/>
    </source>
</evidence>
<keyword evidence="5 6" id="KW-0143">Chaperone</keyword>
<dbReference type="HAMAP" id="MF_00821">
    <property type="entry name" value="SecB"/>
    <property type="match status" value="1"/>
</dbReference>
<dbReference type="InterPro" id="IPR003708">
    <property type="entry name" value="SecB"/>
</dbReference>
<dbReference type="GO" id="GO:0005737">
    <property type="term" value="C:cytoplasm"/>
    <property type="evidence" value="ECO:0007669"/>
    <property type="project" value="UniProtKB-SubCell"/>
</dbReference>
<dbReference type="PANTHER" id="PTHR36918">
    <property type="match status" value="1"/>
</dbReference>
<comment type="caution">
    <text evidence="8">The sequence shown here is derived from an EMBL/GenBank/DDBJ whole genome shotgun (WGS) entry which is preliminary data.</text>
</comment>
<dbReference type="GO" id="GO:0006457">
    <property type="term" value="P:protein folding"/>
    <property type="evidence" value="ECO:0007669"/>
    <property type="project" value="UniProtKB-UniRule"/>
</dbReference>
<dbReference type="Proteomes" id="UP000676996">
    <property type="component" value="Unassembled WGS sequence"/>
</dbReference>
<comment type="similarity">
    <text evidence="1 6">Belongs to the SecB family.</text>
</comment>
<dbReference type="PANTHER" id="PTHR36918:SF1">
    <property type="entry name" value="PROTEIN-EXPORT PROTEIN SECB"/>
    <property type="match status" value="1"/>
</dbReference>
<feature type="compositionally biased region" description="Low complexity" evidence="7">
    <location>
        <begin position="1"/>
        <end position="18"/>
    </location>
</feature>
<dbReference type="NCBIfam" id="NF004392">
    <property type="entry name" value="PRK05751.1-3"/>
    <property type="match status" value="1"/>
</dbReference>
<keyword evidence="4 6" id="KW-0811">Translocation</keyword>
<reference evidence="8" key="1">
    <citation type="submission" date="2021-04" db="EMBL/GenBank/DDBJ databases">
        <title>Ouciella asimina sp. nov., isolated from the surface seawater in the hydrothermal field of Okinawa Trough.</title>
        <authorList>
            <person name="Shuang W."/>
        </authorList>
    </citation>
    <scope>NUCLEOTIDE SEQUENCE</scope>
    <source>
        <strain evidence="8">LXI357</strain>
    </source>
</reference>
<keyword evidence="2 6" id="KW-0813">Transport</keyword>
<dbReference type="AlphaFoldDB" id="A0A8T4IG75"/>
<accession>A0A8T4IG75</accession>
<name>A0A8T4IG75_9SPHN</name>
<evidence type="ECO:0000256" key="4">
    <source>
        <dbReference type="ARBA" id="ARBA00023010"/>
    </source>
</evidence>
<feature type="region of interest" description="Disordered" evidence="7">
    <location>
        <begin position="1"/>
        <end position="22"/>
    </location>
</feature>
<comment type="function">
    <text evidence="6">One of the proteins required for the normal export of preproteins out of the cell cytoplasm. It is a molecular chaperone that binds to a subset of precursor proteins, maintaining them in a translocation-competent state. It also specifically binds to its receptor SecA.</text>
</comment>
<evidence type="ECO:0000256" key="3">
    <source>
        <dbReference type="ARBA" id="ARBA00022927"/>
    </source>
</evidence>
<comment type="subcellular location">
    <subcellularLocation>
        <location evidence="6">Cytoplasm</location>
    </subcellularLocation>
</comment>
<dbReference type="Pfam" id="PF02556">
    <property type="entry name" value="SecB"/>
    <property type="match status" value="1"/>
</dbReference>
<evidence type="ECO:0000313" key="9">
    <source>
        <dbReference type="Proteomes" id="UP000676996"/>
    </source>
</evidence>
<dbReference type="NCBIfam" id="TIGR00809">
    <property type="entry name" value="secB"/>
    <property type="match status" value="1"/>
</dbReference>
<dbReference type="EMBL" id="JAGRQC010000001">
    <property type="protein sequence ID" value="MBR0552075.1"/>
    <property type="molecule type" value="Genomic_DNA"/>
</dbReference>
<dbReference type="InterPro" id="IPR035958">
    <property type="entry name" value="SecB-like_sf"/>
</dbReference>
<comment type="subunit">
    <text evidence="6">Homotetramer, a dimer of dimers. One homotetramer interacts with 1 SecA dimer.</text>
</comment>
<keyword evidence="6" id="KW-0963">Cytoplasm</keyword>
<dbReference type="GO" id="GO:0051082">
    <property type="term" value="F:unfolded protein binding"/>
    <property type="evidence" value="ECO:0007669"/>
    <property type="project" value="InterPro"/>
</dbReference>
<gene>
    <name evidence="6 8" type="primary">secB</name>
    <name evidence="8" type="ORF">J7S20_06125</name>
</gene>
<evidence type="ECO:0000256" key="1">
    <source>
        <dbReference type="ARBA" id="ARBA00009990"/>
    </source>
</evidence>
<dbReference type="RefSeq" id="WP_284053327.1">
    <property type="nucleotide sequence ID" value="NZ_JAGRQC010000001.1"/>
</dbReference>